<evidence type="ECO:0000313" key="16">
    <source>
        <dbReference type="EMBL" id="RCV58975.1"/>
    </source>
</evidence>
<dbReference type="InterPro" id="IPR035965">
    <property type="entry name" value="PAS-like_dom_sf"/>
</dbReference>
<feature type="transmembrane region" description="Helical" evidence="14">
    <location>
        <begin position="26"/>
        <end position="46"/>
    </location>
</feature>
<dbReference type="InterPro" id="IPR036890">
    <property type="entry name" value="HATPase_C_sf"/>
</dbReference>
<dbReference type="SMART" id="SM00387">
    <property type="entry name" value="HATPase_c"/>
    <property type="match status" value="1"/>
</dbReference>
<keyword evidence="4" id="KW-1003">Cell membrane</keyword>
<evidence type="ECO:0000256" key="4">
    <source>
        <dbReference type="ARBA" id="ARBA00022475"/>
    </source>
</evidence>
<dbReference type="GO" id="GO:0005886">
    <property type="term" value="C:plasma membrane"/>
    <property type="evidence" value="ECO:0007669"/>
    <property type="project" value="UniProtKB-SubCell"/>
</dbReference>
<gene>
    <name evidence="16" type="ORF">DEF24_11450</name>
</gene>
<dbReference type="GO" id="GO:0000155">
    <property type="term" value="F:phosphorelay sensor kinase activity"/>
    <property type="evidence" value="ECO:0007669"/>
    <property type="project" value="InterPro"/>
</dbReference>
<evidence type="ECO:0000256" key="9">
    <source>
        <dbReference type="ARBA" id="ARBA00022777"/>
    </source>
</evidence>
<evidence type="ECO:0000256" key="3">
    <source>
        <dbReference type="ARBA" id="ARBA00012438"/>
    </source>
</evidence>
<evidence type="ECO:0000256" key="14">
    <source>
        <dbReference type="SAM" id="Phobius"/>
    </source>
</evidence>
<evidence type="ECO:0000256" key="6">
    <source>
        <dbReference type="ARBA" id="ARBA00022679"/>
    </source>
</evidence>
<protein>
    <recommendedName>
        <fullName evidence="3">histidine kinase</fullName>
        <ecNumber evidence="3">2.7.13.3</ecNumber>
    </recommendedName>
</protein>
<evidence type="ECO:0000259" key="15">
    <source>
        <dbReference type="PROSITE" id="PS50109"/>
    </source>
</evidence>
<evidence type="ECO:0000256" key="13">
    <source>
        <dbReference type="ARBA" id="ARBA00023136"/>
    </source>
</evidence>
<dbReference type="SUPFAM" id="SSF103190">
    <property type="entry name" value="Sensory domain-like"/>
    <property type="match status" value="1"/>
</dbReference>
<evidence type="ECO:0000256" key="10">
    <source>
        <dbReference type="ARBA" id="ARBA00022840"/>
    </source>
</evidence>
<dbReference type="CDD" id="cd00130">
    <property type="entry name" value="PAS"/>
    <property type="match status" value="1"/>
</dbReference>
<dbReference type="EC" id="2.7.13.3" evidence="3"/>
<dbReference type="SUPFAM" id="SSF55890">
    <property type="entry name" value="Sporulation response regulatory protein Spo0B"/>
    <property type="match status" value="1"/>
</dbReference>
<sequence>MPRHAAFSGRGTVRATHRRWSLARQFLAFQLAIMVGVLTAVAALSLGQSFSRYESLQGRRLQSTAESMAAMPAVRLALDQELPSPLASTAENTSGVTGLTSIVVADEHGTILTSHDPDDIGRTIALGESTVLSGRSWIGPAVPEPWEPHEFRPTLVAHVPVFNDRGRLTGLVAIGQTSPSWWQHAITAAPYLGIYLGVAGGLGAAGSLLLAARIKRQTLGMEPGEIAATVEQREAMLHGVKEGVLGLDLVDRVTLANRQAIDLLGLPADCLGRTLADLGLPERLHEVLAGGGEGVEQVVLLEDRVITLNRMPMTSRGERIGSVTTLRDRTELVELRRELDVTRHTTDALRAQAHDFSNRLHTISGLIALEEYDEVTRFVMRTVHNQERLTADVTDRVADPSLAALLIAKAAMAAERGVRFELAGGTRVPPLDPALSADLVTVVGNLVDNALDALRGEGSGTVRVEACRDPAGADADGGGFLVVSVRDTGPGVAEELAEEIFRQGFSTKESAGSDPRGLGLAIIRLICRRRGGTVSVRNAGGAVFTARLPIGDAAEGLPAVSGAAGTGATAR</sequence>
<dbReference type="CDD" id="cd18773">
    <property type="entry name" value="PDC1_HK_sensor"/>
    <property type="match status" value="1"/>
</dbReference>
<dbReference type="GO" id="GO:0006355">
    <property type="term" value="P:regulation of DNA-templated transcription"/>
    <property type="evidence" value="ECO:0007669"/>
    <property type="project" value="InterPro"/>
</dbReference>
<keyword evidence="10" id="KW-0067">ATP-binding</keyword>
<dbReference type="InterPro" id="IPR029151">
    <property type="entry name" value="Sensor-like_sf"/>
</dbReference>
<dbReference type="Gene3D" id="3.30.565.10">
    <property type="entry name" value="Histidine kinase-like ATPase, C-terminal domain"/>
    <property type="match status" value="1"/>
</dbReference>
<keyword evidence="7 14" id="KW-0812">Transmembrane</keyword>
<evidence type="ECO:0000256" key="2">
    <source>
        <dbReference type="ARBA" id="ARBA00004651"/>
    </source>
</evidence>
<dbReference type="PANTHER" id="PTHR43547:SF10">
    <property type="entry name" value="SENSOR HISTIDINE KINASE DCUS"/>
    <property type="match status" value="1"/>
</dbReference>
<dbReference type="InterPro" id="IPR000014">
    <property type="entry name" value="PAS"/>
</dbReference>
<dbReference type="Gene3D" id="3.30.450.20">
    <property type="entry name" value="PAS domain"/>
    <property type="match status" value="2"/>
</dbReference>
<dbReference type="Pfam" id="PF17203">
    <property type="entry name" value="sCache_3_2"/>
    <property type="match status" value="1"/>
</dbReference>
<dbReference type="PROSITE" id="PS50109">
    <property type="entry name" value="HIS_KIN"/>
    <property type="match status" value="1"/>
</dbReference>
<evidence type="ECO:0000313" key="17">
    <source>
        <dbReference type="Proteomes" id="UP000253318"/>
    </source>
</evidence>
<evidence type="ECO:0000256" key="12">
    <source>
        <dbReference type="ARBA" id="ARBA00023012"/>
    </source>
</evidence>
<dbReference type="OrthoDB" id="9792686at2"/>
<dbReference type="SUPFAM" id="SSF55785">
    <property type="entry name" value="PYP-like sensor domain (PAS domain)"/>
    <property type="match status" value="1"/>
</dbReference>
<keyword evidence="12" id="KW-0902">Two-component regulatory system</keyword>
<evidence type="ECO:0000256" key="5">
    <source>
        <dbReference type="ARBA" id="ARBA00022553"/>
    </source>
</evidence>
<evidence type="ECO:0000256" key="8">
    <source>
        <dbReference type="ARBA" id="ARBA00022741"/>
    </source>
</evidence>
<comment type="catalytic activity">
    <reaction evidence="1">
        <text>ATP + protein L-histidine = ADP + protein N-phospho-L-histidine.</text>
        <dbReference type="EC" id="2.7.13.3"/>
    </reaction>
</comment>
<dbReference type="Pfam" id="PF00989">
    <property type="entry name" value="PAS"/>
    <property type="match status" value="1"/>
</dbReference>
<dbReference type="PANTHER" id="PTHR43547">
    <property type="entry name" value="TWO-COMPONENT HISTIDINE KINASE"/>
    <property type="match status" value="1"/>
</dbReference>
<dbReference type="AlphaFoldDB" id="A0A368T5L7"/>
<keyword evidence="5" id="KW-0597">Phosphoprotein</keyword>
<dbReference type="InterPro" id="IPR033463">
    <property type="entry name" value="sCache_3"/>
</dbReference>
<dbReference type="GO" id="GO:0005524">
    <property type="term" value="F:ATP binding"/>
    <property type="evidence" value="ECO:0007669"/>
    <property type="project" value="UniProtKB-KW"/>
</dbReference>
<keyword evidence="11 14" id="KW-1133">Transmembrane helix</keyword>
<dbReference type="InterPro" id="IPR016120">
    <property type="entry name" value="Sig_transdc_His_kin_SpoOB"/>
</dbReference>
<organism evidence="16 17">
    <name type="scientific">Marinitenerispora sediminis</name>
    <dbReference type="NCBI Taxonomy" id="1931232"/>
    <lineage>
        <taxon>Bacteria</taxon>
        <taxon>Bacillati</taxon>
        <taxon>Actinomycetota</taxon>
        <taxon>Actinomycetes</taxon>
        <taxon>Streptosporangiales</taxon>
        <taxon>Nocardiopsidaceae</taxon>
        <taxon>Marinitenerispora</taxon>
    </lineage>
</organism>
<dbReference type="InterPro" id="IPR004358">
    <property type="entry name" value="Sig_transdc_His_kin-like_C"/>
</dbReference>
<name>A0A368T5L7_9ACTN</name>
<keyword evidence="6" id="KW-0808">Transferase</keyword>
<accession>A0A368T5L7</accession>
<evidence type="ECO:0000256" key="11">
    <source>
        <dbReference type="ARBA" id="ARBA00022989"/>
    </source>
</evidence>
<proteinExistence type="predicted"/>
<dbReference type="Pfam" id="PF14689">
    <property type="entry name" value="SPOB_a"/>
    <property type="match status" value="1"/>
</dbReference>
<keyword evidence="9 16" id="KW-0418">Kinase</keyword>
<dbReference type="SMART" id="SM00091">
    <property type="entry name" value="PAS"/>
    <property type="match status" value="1"/>
</dbReference>
<comment type="subcellular location">
    <subcellularLocation>
        <location evidence="2">Cell membrane</location>
        <topology evidence="2">Multi-pass membrane protein</topology>
    </subcellularLocation>
</comment>
<feature type="domain" description="Histidine kinase" evidence="15">
    <location>
        <begin position="351"/>
        <end position="552"/>
    </location>
</feature>
<dbReference type="Pfam" id="PF02518">
    <property type="entry name" value="HATPase_c"/>
    <property type="match status" value="1"/>
</dbReference>
<dbReference type="PRINTS" id="PR00344">
    <property type="entry name" value="BCTRLSENSOR"/>
</dbReference>
<keyword evidence="13 14" id="KW-0472">Membrane</keyword>
<dbReference type="InterPro" id="IPR039506">
    <property type="entry name" value="SPOB_a"/>
</dbReference>
<evidence type="ECO:0000256" key="7">
    <source>
        <dbReference type="ARBA" id="ARBA00022692"/>
    </source>
</evidence>
<dbReference type="Proteomes" id="UP000253318">
    <property type="component" value="Unassembled WGS sequence"/>
</dbReference>
<dbReference type="InterPro" id="IPR005467">
    <property type="entry name" value="His_kinase_dom"/>
</dbReference>
<keyword evidence="17" id="KW-1185">Reference proteome</keyword>
<dbReference type="InterPro" id="IPR003594">
    <property type="entry name" value="HATPase_dom"/>
</dbReference>
<comment type="caution">
    <text evidence="16">The sequence shown here is derived from an EMBL/GenBank/DDBJ whole genome shotgun (WGS) entry which is preliminary data.</text>
</comment>
<dbReference type="InterPro" id="IPR013767">
    <property type="entry name" value="PAS_fold"/>
</dbReference>
<dbReference type="EMBL" id="QEIN01000075">
    <property type="protein sequence ID" value="RCV58975.1"/>
    <property type="molecule type" value="Genomic_DNA"/>
</dbReference>
<dbReference type="Gene3D" id="1.10.287.130">
    <property type="match status" value="1"/>
</dbReference>
<keyword evidence="8" id="KW-0547">Nucleotide-binding</keyword>
<evidence type="ECO:0000256" key="1">
    <source>
        <dbReference type="ARBA" id="ARBA00000085"/>
    </source>
</evidence>
<dbReference type="SUPFAM" id="SSF55874">
    <property type="entry name" value="ATPase domain of HSP90 chaperone/DNA topoisomerase II/histidine kinase"/>
    <property type="match status" value="1"/>
</dbReference>
<reference evidence="16 17" key="1">
    <citation type="submission" date="2018-04" db="EMBL/GenBank/DDBJ databases">
        <title>Novel actinobacteria from marine sediment.</title>
        <authorList>
            <person name="Ng Z.Y."/>
            <person name="Tan G.Y.A."/>
        </authorList>
    </citation>
    <scope>NUCLEOTIDE SEQUENCE [LARGE SCALE GENOMIC DNA]</scope>
    <source>
        <strain evidence="16 17">TPS81</strain>
    </source>
</reference>